<dbReference type="Proteomes" id="UP000302139">
    <property type="component" value="Unassembled WGS sequence"/>
</dbReference>
<proteinExistence type="predicted"/>
<dbReference type="EMBL" id="BJHX01000001">
    <property type="protein sequence ID" value="GDY63303.1"/>
    <property type="molecule type" value="Genomic_DNA"/>
</dbReference>
<organism evidence="1 2">
    <name type="scientific">Streptomyces avermitilis</name>
    <dbReference type="NCBI Taxonomy" id="33903"/>
    <lineage>
        <taxon>Bacteria</taxon>
        <taxon>Bacillati</taxon>
        <taxon>Actinomycetota</taxon>
        <taxon>Actinomycetes</taxon>
        <taxon>Kitasatosporales</taxon>
        <taxon>Streptomycetaceae</taxon>
        <taxon>Streptomyces</taxon>
    </lineage>
</organism>
<protein>
    <submittedName>
        <fullName evidence="1">Uncharacterized protein</fullName>
    </submittedName>
</protein>
<name>A0A4D4LYI7_STRAX</name>
<sequence>MFGAGEAGAAEDLGTVAVAEQGGAQRAVAVEQPLLPGGARGEVRALGHAAVHLRRHLVEQRLLVLEVPVQGRCLDVQLLGDGPEGEPVEAGLVEQPQGGLDDLLLVQLGGSLGNHA</sequence>
<accession>A0A4D4LYI7</accession>
<reference evidence="1 2" key="1">
    <citation type="submission" date="2019-04" db="EMBL/GenBank/DDBJ databases">
        <title>Draft genome sequences of Streptomyces avermitilis NBRC 14893.</title>
        <authorList>
            <person name="Komaki H."/>
            <person name="Tamura T."/>
            <person name="Hosoyama A."/>
        </authorList>
    </citation>
    <scope>NUCLEOTIDE SEQUENCE [LARGE SCALE GENOMIC DNA]</scope>
    <source>
        <strain evidence="1 2">NBRC 14893</strain>
    </source>
</reference>
<comment type="caution">
    <text evidence="1">The sequence shown here is derived from an EMBL/GenBank/DDBJ whole genome shotgun (WGS) entry which is preliminary data.</text>
</comment>
<dbReference type="AlphaFoldDB" id="A0A4D4LYI7"/>
<evidence type="ECO:0000313" key="1">
    <source>
        <dbReference type="EMBL" id="GDY63303.1"/>
    </source>
</evidence>
<gene>
    <name evidence="1" type="ORF">SAV14893_026960</name>
</gene>
<evidence type="ECO:0000313" key="2">
    <source>
        <dbReference type="Proteomes" id="UP000302139"/>
    </source>
</evidence>